<sequence>MVTFVGEHQSATLNEIRDRLISAGGLAISATHLSRLLADRCHLMLKRLHIEHGRYNSAKTIQAQPAWVHQFQVEMGSFDNAIFFDKAGFNLHSSRSVGCAPTGQWAQQTGRPADCKPNILLLVAIGKDGLYATDMVTGGWNSVSFVAFLNDGLFPDIAGQHRTLVMDNARFHHTGEVQEAVEQAGHRLCFLPPYLPLFNISERVFSKIKPVVSCKELCDHHNGLTNVIDSMLSTITANDCTGWLRETARWMIIAEHGHPLGPEHNASAALARHGLSDGLQVYFSSIFA</sequence>
<dbReference type="EMBL" id="OOIN01000018">
    <property type="protein sequence ID" value="SPO27771.1"/>
    <property type="molecule type" value="Genomic_DNA"/>
</dbReference>
<dbReference type="Pfam" id="PF13358">
    <property type="entry name" value="DDE_3"/>
    <property type="match status" value="1"/>
</dbReference>
<evidence type="ECO:0000259" key="1">
    <source>
        <dbReference type="Pfam" id="PF13358"/>
    </source>
</evidence>
<evidence type="ECO:0000313" key="2">
    <source>
        <dbReference type="EMBL" id="SPO27771.1"/>
    </source>
</evidence>
<protein>
    <recommendedName>
        <fullName evidence="1">Tc1-like transposase DDE domain-containing protein</fullName>
    </recommendedName>
</protein>
<dbReference type="PANTHER" id="PTHR46564">
    <property type="entry name" value="TRANSPOSASE"/>
    <property type="match status" value="1"/>
</dbReference>
<dbReference type="PANTHER" id="PTHR46564:SF1">
    <property type="entry name" value="TRANSPOSASE"/>
    <property type="match status" value="1"/>
</dbReference>
<evidence type="ECO:0000313" key="3">
    <source>
        <dbReference type="Proteomes" id="UP000324022"/>
    </source>
</evidence>
<reference evidence="2 3" key="1">
    <citation type="submission" date="2018-03" db="EMBL/GenBank/DDBJ databases">
        <authorList>
            <person name="Guldener U."/>
        </authorList>
    </citation>
    <scope>NUCLEOTIDE SEQUENCE [LARGE SCALE GENOMIC DNA]</scope>
    <source>
        <strain evidence="2 3">NBRC100155</strain>
    </source>
</reference>
<name>A0A5C3EDQ9_9BASI</name>
<proteinExistence type="predicted"/>
<organism evidence="2 3">
    <name type="scientific">Ustilago trichophora</name>
    <dbReference type="NCBI Taxonomy" id="86804"/>
    <lineage>
        <taxon>Eukaryota</taxon>
        <taxon>Fungi</taxon>
        <taxon>Dikarya</taxon>
        <taxon>Basidiomycota</taxon>
        <taxon>Ustilaginomycotina</taxon>
        <taxon>Ustilaginomycetes</taxon>
        <taxon>Ustilaginales</taxon>
        <taxon>Ustilaginaceae</taxon>
        <taxon>Ustilago</taxon>
    </lineage>
</organism>
<gene>
    <name evidence="2" type="ORF">UTRI_10174</name>
</gene>
<dbReference type="Gene3D" id="3.30.420.10">
    <property type="entry name" value="Ribonuclease H-like superfamily/Ribonuclease H"/>
    <property type="match status" value="1"/>
</dbReference>
<dbReference type="InterPro" id="IPR036397">
    <property type="entry name" value="RNaseH_sf"/>
</dbReference>
<dbReference type="OrthoDB" id="2142724at2759"/>
<keyword evidence="3" id="KW-1185">Reference proteome</keyword>
<dbReference type="InterPro" id="IPR038717">
    <property type="entry name" value="Tc1-like_DDE_dom"/>
</dbReference>
<dbReference type="GO" id="GO:0003676">
    <property type="term" value="F:nucleic acid binding"/>
    <property type="evidence" value="ECO:0007669"/>
    <property type="project" value="InterPro"/>
</dbReference>
<accession>A0A5C3EDQ9</accession>
<dbReference type="AlphaFoldDB" id="A0A5C3EDQ9"/>
<feature type="domain" description="Tc1-like transposase DDE" evidence="1">
    <location>
        <begin position="82"/>
        <end position="209"/>
    </location>
</feature>
<dbReference type="Proteomes" id="UP000324022">
    <property type="component" value="Unassembled WGS sequence"/>
</dbReference>